<organism evidence="1 2">
    <name type="scientific">Methylomonas aurea</name>
    <dbReference type="NCBI Taxonomy" id="2952224"/>
    <lineage>
        <taxon>Bacteria</taxon>
        <taxon>Pseudomonadati</taxon>
        <taxon>Pseudomonadota</taxon>
        <taxon>Gammaproteobacteria</taxon>
        <taxon>Methylococcales</taxon>
        <taxon>Methylococcaceae</taxon>
        <taxon>Methylomonas</taxon>
    </lineage>
</organism>
<evidence type="ECO:0000313" key="2">
    <source>
        <dbReference type="Proteomes" id="UP001524569"/>
    </source>
</evidence>
<dbReference type="Proteomes" id="UP001524569">
    <property type="component" value="Unassembled WGS sequence"/>
</dbReference>
<protein>
    <submittedName>
        <fullName evidence="1">Uncharacterized protein</fullName>
    </submittedName>
</protein>
<reference evidence="1 2" key="1">
    <citation type="submission" date="2022-07" db="EMBL/GenBank/DDBJ databases">
        <title>Methylomonas rivi sp. nov., Methylomonas rosea sp. nov., Methylomonas aureus sp. nov. and Methylomonas subterranea sp. nov., four novel methanotrophs isolated from a freshwater creek and the deep terrestrial subsurface.</title>
        <authorList>
            <person name="Abin C."/>
            <person name="Sankaranarayanan K."/>
            <person name="Garner C."/>
            <person name="Sindelar R."/>
            <person name="Kotary K."/>
            <person name="Garner R."/>
            <person name="Barclay S."/>
            <person name="Lawson P."/>
            <person name="Krumholz L."/>
        </authorList>
    </citation>
    <scope>NUCLEOTIDE SEQUENCE [LARGE SCALE GENOMIC DNA]</scope>
    <source>
        <strain evidence="1 2">SURF-1</strain>
    </source>
</reference>
<keyword evidence="2" id="KW-1185">Reference proteome</keyword>
<proteinExistence type="predicted"/>
<evidence type="ECO:0000313" key="1">
    <source>
        <dbReference type="EMBL" id="MCQ8182646.1"/>
    </source>
</evidence>
<comment type="caution">
    <text evidence="1">The sequence shown here is derived from an EMBL/GenBank/DDBJ whole genome shotgun (WGS) entry which is preliminary data.</text>
</comment>
<dbReference type="RefSeq" id="WP_256611972.1">
    <property type="nucleotide sequence ID" value="NZ_JANIBM010000026.1"/>
</dbReference>
<name>A0ABT1UML6_9GAMM</name>
<accession>A0ABT1UML6</accession>
<sequence>MNHWLDASQRNLVPLSKSTSFTEALREWLFTGNVFDYDDEDIECELCEHPDLSHHFEIRNTLNDNRLLVGSSCILKFSEINIHDALGQEVTDPDERKFYLEDALRKKLTEIMLEPLRELWLKDKEYRGNIESKARYLKAGSGISPRELLFLFRRMEFYNIPYTAKRYKVSLRSYSEQRELHQMSQEDLHKIKPALSATQVKKYAHILGA</sequence>
<dbReference type="EMBL" id="JANIBM010000026">
    <property type="protein sequence ID" value="MCQ8182646.1"/>
    <property type="molecule type" value="Genomic_DNA"/>
</dbReference>
<gene>
    <name evidence="1" type="ORF">NP603_16110</name>
</gene>